<dbReference type="Gene3D" id="3.20.20.70">
    <property type="entry name" value="Aldolase class I"/>
    <property type="match status" value="1"/>
</dbReference>
<proteinExistence type="predicted"/>
<reference evidence="3" key="1">
    <citation type="submission" date="2022-08" db="EMBL/GenBank/DDBJ databases">
        <authorList>
            <person name="Gutierrez-Valencia J."/>
        </authorList>
    </citation>
    <scope>NUCLEOTIDE SEQUENCE</scope>
</reference>
<organism evidence="3 4">
    <name type="scientific">Linum tenue</name>
    <dbReference type="NCBI Taxonomy" id="586396"/>
    <lineage>
        <taxon>Eukaryota</taxon>
        <taxon>Viridiplantae</taxon>
        <taxon>Streptophyta</taxon>
        <taxon>Embryophyta</taxon>
        <taxon>Tracheophyta</taxon>
        <taxon>Spermatophyta</taxon>
        <taxon>Magnoliopsida</taxon>
        <taxon>eudicotyledons</taxon>
        <taxon>Gunneridae</taxon>
        <taxon>Pentapetalae</taxon>
        <taxon>rosids</taxon>
        <taxon>fabids</taxon>
        <taxon>Malpighiales</taxon>
        <taxon>Linaceae</taxon>
        <taxon>Linum</taxon>
    </lineage>
</organism>
<keyword evidence="2" id="KW-0732">Signal</keyword>
<comment type="caution">
    <text evidence="3">The sequence shown here is derived from an EMBL/GenBank/DDBJ whole genome shotgun (WGS) entry which is preliminary data.</text>
</comment>
<dbReference type="InterPro" id="IPR013785">
    <property type="entry name" value="Aldolase_TIM"/>
</dbReference>
<feature type="chain" id="PRO_5043729173" evidence="2">
    <location>
        <begin position="32"/>
        <end position="97"/>
    </location>
</feature>
<evidence type="ECO:0000256" key="2">
    <source>
        <dbReference type="SAM" id="SignalP"/>
    </source>
</evidence>
<protein>
    <submittedName>
        <fullName evidence="3">Uncharacterized protein</fullName>
    </submittedName>
</protein>
<feature type="signal peptide" evidence="2">
    <location>
        <begin position="1"/>
        <end position="31"/>
    </location>
</feature>
<evidence type="ECO:0000256" key="1">
    <source>
        <dbReference type="SAM" id="Phobius"/>
    </source>
</evidence>
<evidence type="ECO:0000313" key="4">
    <source>
        <dbReference type="Proteomes" id="UP001154282"/>
    </source>
</evidence>
<feature type="transmembrane region" description="Helical" evidence="1">
    <location>
        <begin position="63"/>
        <end position="85"/>
    </location>
</feature>
<keyword evidence="4" id="KW-1185">Reference proteome</keyword>
<keyword evidence="1" id="KW-0812">Transmembrane</keyword>
<dbReference type="AlphaFoldDB" id="A0AAV0Q5F6"/>
<sequence>MAPTHRHTSATLLLHFFVAVVILSGGGSVDAGGREVRLGRRNLISNGLGRTPPMGYPFPLSWLFLWSSFGLADAMVSTGLAALGYKYINLGKSYFHI</sequence>
<name>A0AAV0Q5F6_9ROSI</name>
<dbReference type="Proteomes" id="UP001154282">
    <property type="component" value="Unassembled WGS sequence"/>
</dbReference>
<accession>A0AAV0Q5F6</accession>
<gene>
    <name evidence="3" type="ORF">LITE_LOCUS41822</name>
</gene>
<keyword evidence="1" id="KW-0472">Membrane</keyword>
<keyword evidence="1" id="KW-1133">Transmembrane helix</keyword>
<dbReference type="EMBL" id="CAMGYJ010000009">
    <property type="protein sequence ID" value="CAI0540745.1"/>
    <property type="molecule type" value="Genomic_DNA"/>
</dbReference>
<evidence type="ECO:0000313" key="3">
    <source>
        <dbReference type="EMBL" id="CAI0540745.1"/>
    </source>
</evidence>